<evidence type="ECO:0000256" key="2">
    <source>
        <dbReference type="ARBA" id="ARBA00022617"/>
    </source>
</evidence>
<dbReference type="SUPFAM" id="SSF46626">
    <property type="entry name" value="Cytochrome c"/>
    <property type="match status" value="1"/>
</dbReference>
<evidence type="ECO:0000313" key="11">
    <source>
        <dbReference type="Proteomes" id="UP001596297"/>
    </source>
</evidence>
<evidence type="ECO:0000256" key="5">
    <source>
        <dbReference type="ARBA" id="ARBA00023004"/>
    </source>
</evidence>
<dbReference type="PROSITE" id="PS51007">
    <property type="entry name" value="CYTC"/>
    <property type="match status" value="1"/>
</dbReference>
<keyword evidence="2 7" id="KW-0349">Heme</keyword>
<dbReference type="InterPro" id="IPR011990">
    <property type="entry name" value="TPR-like_helical_dom_sf"/>
</dbReference>
<dbReference type="Pfam" id="PF13442">
    <property type="entry name" value="Cytochrome_CBB3"/>
    <property type="match status" value="1"/>
</dbReference>
<reference evidence="11" key="1">
    <citation type="journal article" date="2019" name="Int. J. Syst. Evol. Microbiol.">
        <title>The Global Catalogue of Microorganisms (GCM) 10K type strain sequencing project: providing services to taxonomists for standard genome sequencing and annotation.</title>
        <authorList>
            <consortium name="The Broad Institute Genomics Platform"/>
            <consortium name="The Broad Institute Genome Sequencing Center for Infectious Disease"/>
            <person name="Wu L."/>
            <person name="Ma J."/>
        </authorList>
    </citation>
    <scope>NUCLEOTIDE SEQUENCE [LARGE SCALE GENOMIC DNA]</scope>
    <source>
        <strain evidence="11">CGMCC 1.15772</strain>
    </source>
</reference>
<evidence type="ECO:0000256" key="8">
    <source>
        <dbReference type="SAM" id="Phobius"/>
    </source>
</evidence>
<evidence type="ECO:0000256" key="6">
    <source>
        <dbReference type="PROSITE-ProRule" id="PRU00339"/>
    </source>
</evidence>
<dbReference type="PANTHER" id="PTHR37823">
    <property type="entry name" value="CYTOCHROME C-553-LIKE"/>
    <property type="match status" value="1"/>
</dbReference>
<dbReference type="InterPro" id="IPR009056">
    <property type="entry name" value="Cyt_c-like_dom"/>
</dbReference>
<evidence type="ECO:0000256" key="4">
    <source>
        <dbReference type="ARBA" id="ARBA00022982"/>
    </source>
</evidence>
<evidence type="ECO:0000313" key="10">
    <source>
        <dbReference type="EMBL" id="MFC6590985.1"/>
    </source>
</evidence>
<dbReference type="Gene3D" id="1.25.40.10">
    <property type="entry name" value="Tetratricopeptide repeat domain"/>
    <property type="match status" value="1"/>
</dbReference>
<keyword evidence="11" id="KW-1185">Reference proteome</keyword>
<proteinExistence type="predicted"/>
<dbReference type="InterPro" id="IPR036909">
    <property type="entry name" value="Cyt_c-like_dom_sf"/>
</dbReference>
<evidence type="ECO:0000256" key="3">
    <source>
        <dbReference type="ARBA" id="ARBA00022723"/>
    </source>
</evidence>
<keyword evidence="1" id="KW-0813">Transport</keyword>
<keyword evidence="8" id="KW-1133">Transmembrane helix</keyword>
<evidence type="ECO:0000256" key="7">
    <source>
        <dbReference type="PROSITE-ProRule" id="PRU00433"/>
    </source>
</evidence>
<dbReference type="EMBL" id="JBHSWD010000001">
    <property type="protein sequence ID" value="MFC6590985.1"/>
    <property type="molecule type" value="Genomic_DNA"/>
</dbReference>
<dbReference type="SUPFAM" id="SSF48452">
    <property type="entry name" value="TPR-like"/>
    <property type="match status" value="1"/>
</dbReference>
<keyword evidence="6" id="KW-0802">TPR repeat</keyword>
<dbReference type="Proteomes" id="UP001596297">
    <property type="component" value="Unassembled WGS sequence"/>
</dbReference>
<dbReference type="InterPro" id="IPR051811">
    <property type="entry name" value="Cytochrome_c550/c551-like"/>
</dbReference>
<dbReference type="PANTHER" id="PTHR37823:SF4">
    <property type="entry name" value="MENAQUINOL-CYTOCHROME C REDUCTASE CYTOCHROME B_C SUBUNIT"/>
    <property type="match status" value="1"/>
</dbReference>
<gene>
    <name evidence="10" type="ORF">ACFP81_02375</name>
</gene>
<sequence length="508" mass="55375">MVRPWRQVAGDDPYAAQRTRLEQQRQDLYQQLSDLQDERLRPGLERRAALTLRELDQLPLAQQAPTPPAWGLAGMGLAALLTLAGAFTFIPQWQLLGVGEPEASRVVQAVRLPSLQAQAKQQGTAPAYLAWGDAAFENGLYTQAMTAYAETLKLDPRQPRPLRRLGSLLLNQPRADGTKLTPADAQQAFLLIQTAAQLAPDDSESQLLLGYALYRFGEDGAALEALERYRTLNPEGRDADELITDIRARATGEDPAAALYAASCASCHGPAGGGGLGPSLRLSNLSPEAARRVIVQGKGTMPAYPDLSETQLSGLIDLLQSWQGAALSRPLPKVARRTLLEYWWLLPVAGTLGTFGAMGLYAARIHRGQARSKEVLFRPQPPVRITLISELAQVWSQAEFSCGGQPCLLVRTPAPVAGGLSQGELHLAAHSRLCTHLQCPVVMVRDPEVLAFAYNYRPPIARRAWAAPATTRSLTRRQAKRCSAKPRRPALCHGCNWSFGEKKSGRWG</sequence>
<organism evidence="10 11">
    <name type="scientific">Deinococcus lacus</name>
    <dbReference type="NCBI Taxonomy" id="392561"/>
    <lineage>
        <taxon>Bacteria</taxon>
        <taxon>Thermotogati</taxon>
        <taxon>Deinococcota</taxon>
        <taxon>Deinococci</taxon>
        <taxon>Deinococcales</taxon>
        <taxon>Deinococcaceae</taxon>
        <taxon>Deinococcus</taxon>
    </lineage>
</organism>
<feature type="transmembrane region" description="Helical" evidence="8">
    <location>
        <begin position="342"/>
        <end position="363"/>
    </location>
</feature>
<keyword evidence="4" id="KW-0249">Electron transport</keyword>
<comment type="caution">
    <text evidence="10">The sequence shown here is derived from an EMBL/GenBank/DDBJ whole genome shotgun (WGS) entry which is preliminary data.</text>
</comment>
<dbReference type="PROSITE" id="PS50005">
    <property type="entry name" value="TPR"/>
    <property type="match status" value="1"/>
</dbReference>
<protein>
    <submittedName>
        <fullName evidence="10">C-type cytochrome</fullName>
    </submittedName>
</protein>
<keyword evidence="3 7" id="KW-0479">Metal-binding</keyword>
<keyword evidence="5 7" id="KW-0408">Iron</keyword>
<keyword evidence="8" id="KW-0812">Transmembrane</keyword>
<name>A0ABW1Y9K0_9DEIO</name>
<keyword evidence="8" id="KW-0472">Membrane</keyword>
<dbReference type="InterPro" id="IPR019734">
    <property type="entry name" value="TPR_rpt"/>
</dbReference>
<feature type="repeat" description="TPR" evidence="6">
    <location>
        <begin position="125"/>
        <end position="158"/>
    </location>
</feature>
<accession>A0ABW1Y9K0</accession>
<feature type="domain" description="Cytochrome c" evidence="9">
    <location>
        <begin position="251"/>
        <end position="347"/>
    </location>
</feature>
<dbReference type="Gene3D" id="1.10.760.10">
    <property type="entry name" value="Cytochrome c-like domain"/>
    <property type="match status" value="1"/>
</dbReference>
<evidence type="ECO:0000259" key="9">
    <source>
        <dbReference type="PROSITE" id="PS51007"/>
    </source>
</evidence>
<evidence type="ECO:0000256" key="1">
    <source>
        <dbReference type="ARBA" id="ARBA00022448"/>
    </source>
</evidence>
<dbReference type="RefSeq" id="WP_380081993.1">
    <property type="nucleotide sequence ID" value="NZ_JBHSWD010000001.1"/>
</dbReference>